<feature type="domain" description="Glycosyltransferase 2-like" evidence="1">
    <location>
        <begin position="9"/>
        <end position="191"/>
    </location>
</feature>
<organism evidence="2 3">
    <name type="scientific">Periweissella ghanensis</name>
    <dbReference type="NCBI Taxonomy" id="467997"/>
    <lineage>
        <taxon>Bacteria</taxon>
        <taxon>Bacillati</taxon>
        <taxon>Bacillota</taxon>
        <taxon>Bacilli</taxon>
        <taxon>Lactobacillales</taxon>
        <taxon>Lactobacillaceae</taxon>
        <taxon>Periweissella</taxon>
    </lineage>
</organism>
<reference evidence="2 3" key="1">
    <citation type="submission" date="2021-11" db="EMBL/GenBank/DDBJ databases">
        <authorList>
            <person name="Depoorter E."/>
        </authorList>
    </citation>
    <scope>NUCLEOTIDE SEQUENCE [LARGE SCALE GENOMIC DNA]</scope>
    <source>
        <strain evidence="2 3">LMG 24286</strain>
    </source>
</reference>
<dbReference type="InterPro" id="IPR029044">
    <property type="entry name" value="Nucleotide-diphossugar_trans"/>
</dbReference>
<evidence type="ECO:0000313" key="2">
    <source>
        <dbReference type="EMBL" id="CAH0419118.1"/>
    </source>
</evidence>
<protein>
    <submittedName>
        <fullName evidence="2">N-acetylglucosaminyl-diphospho-decaprenol L-rhamnosyltransferase</fullName>
        <ecNumber evidence="2">2.4.1.289</ecNumber>
    </submittedName>
</protein>
<keyword evidence="2" id="KW-0328">Glycosyltransferase</keyword>
<dbReference type="EC" id="2.4.1.289" evidence="2"/>
<accession>A0ABN8BQV5</accession>
<dbReference type="Proteomes" id="UP000789719">
    <property type="component" value="Unassembled WGS sequence"/>
</dbReference>
<dbReference type="Pfam" id="PF00535">
    <property type="entry name" value="Glycos_transf_2"/>
    <property type="match status" value="1"/>
</dbReference>
<dbReference type="RefSeq" id="WP_230099166.1">
    <property type="nucleotide sequence ID" value="NZ_CAKKNT010000025.1"/>
</dbReference>
<comment type="caution">
    <text evidence="2">The sequence shown here is derived from an EMBL/GenBank/DDBJ whole genome shotgun (WGS) entry which is preliminary data.</text>
</comment>
<name>A0ABN8BQV5_9LACO</name>
<evidence type="ECO:0000313" key="3">
    <source>
        <dbReference type="Proteomes" id="UP000789719"/>
    </source>
</evidence>
<keyword evidence="2" id="KW-0808">Transferase</keyword>
<dbReference type="EMBL" id="CAKKNT010000025">
    <property type="protein sequence ID" value="CAH0419118.1"/>
    <property type="molecule type" value="Genomic_DNA"/>
</dbReference>
<dbReference type="GO" id="GO:0102096">
    <property type="term" value="F:decaprenyl-N-acetyl-alpha-D-glucosaminyl-pyrophosphate:dTDP-alpha-L-rhamnose rhamnosyltransferase activity"/>
    <property type="evidence" value="ECO:0007669"/>
    <property type="project" value="UniProtKB-EC"/>
</dbReference>
<keyword evidence="3" id="KW-1185">Reference proteome</keyword>
<dbReference type="PANTHER" id="PTHR43179">
    <property type="entry name" value="RHAMNOSYLTRANSFERASE WBBL"/>
    <property type="match status" value="1"/>
</dbReference>
<dbReference type="Gene3D" id="3.90.550.10">
    <property type="entry name" value="Spore Coat Polysaccharide Biosynthesis Protein SpsA, Chain A"/>
    <property type="match status" value="1"/>
</dbReference>
<dbReference type="PANTHER" id="PTHR43179:SF10">
    <property type="entry name" value="GLYCOSYL TRANSFERASE"/>
    <property type="match status" value="1"/>
</dbReference>
<dbReference type="SUPFAM" id="SSF53448">
    <property type="entry name" value="Nucleotide-diphospho-sugar transferases"/>
    <property type="match status" value="1"/>
</dbReference>
<dbReference type="InterPro" id="IPR001173">
    <property type="entry name" value="Glyco_trans_2-like"/>
</dbReference>
<sequence length="261" mass="30683">MLNKLKLSFSIVTYNNQNEIRKIINNINDVVRDYDYVIYVIDNGSIDATVLEVNELIGNNDRIKLLKSANLGFGHGHNLVLGLLESDYHFIVNPDIILPNEKDNLNNMLDFLEKNKDVGLLTPQIRNQDGSVQLLLRNEPTVFDASIRFMGKNLFKKRQNKFINLESGYNKIMETQNATGCFMVFRSNVFQQINGFDPRYFMYYEDSDITKKTKKVAKTIFFPFSYVTHQWQRDNKKKIKFVYINIMSLIKFMNKWGWKLY</sequence>
<gene>
    <name evidence="2" type="primary">wbbL</name>
    <name evidence="2" type="ORF">WGH24286_01565</name>
</gene>
<evidence type="ECO:0000259" key="1">
    <source>
        <dbReference type="Pfam" id="PF00535"/>
    </source>
</evidence>
<proteinExistence type="predicted"/>